<dbReference type="InterPro" id="IPR020578">
    <property type="entry name" value="Aminotrans_V_PyrdxlP_BS"/>
</dbReference>
<dbReference type="SUPFAM" id="SSF53383">
    <property type="entry name" value="PLP-dependent transferases"/>
    <property type="match status" value="1"/>
</dbReference>
<evidence type="ECO:0000256" key="4">
    <source>
        <dbReference type="ARBA" id="ARBA00022898"/>
    </source>
</evidence>
<dbReference type="Pfam" id="PF00266">
    <property type="entry name" value="Aminotran_5"/>
    <property type="match status" value="1"/>
</dbReference>
<dbReference type="InterPro" id="IPR015422">
    <property type="entry name" value="PyrdxlP-dep_Trfase_small"/>
</dbReference>
<dbReference type="RefSeq" id="WP_120745646.1">
    <property type="nucleotide sequence ID" value="NZ_RBAH01000001.1"/>
</dbReference>
<evidence type="ECO:0000256" key="3">
    <source>
        <dbReference type="ARBA" id="ARBA00022723"/>
    </source>
</evidence>
<dbReference type="InterPro" id="IPR015424">
    <property type="entry name" value="PyrdxlP-dep_Trfase"/>
</dbReference>
<dbReference type="AlphaFoldDB" id="A0A3B0CUA6"/>
<evidence type="ECO:0000256" key="1">
    <source>
        <dbReference type="ARBA" id="ARBA00001933"/>
    </source>
</evidence>
<dbReference type="PANTHER" id="PTHR11601:SF50">
    <property type="entry name" value="CYSTEINE DESULFURASE ISCS 2-RELATED"/>
    <property type="match status" value="1"/>
</dbReference>
<evidence type="ECO:0000256" key="5">
    <source>
        <dbReference type="ARBA" id="ARBA00023004"/>
    </source>
</evidence>
<evidence type="ECO:0000313" key="10">
    <source>
        <dbReference type="Proteomes" id="UP000282311"/>
    </source>
</evidence>
<dbReference type="GO" id="GO:0051536">
    <property type="term" value="F:iron-sulfur cluster binding"/>
    <property type="evidence" value="ECO:0007669"/>
    <property type="project" value="UniProtKB-KW"/>
</dbReference>
<dbReference type="PANTHER" id="PTHR11601">
    <property type="entry name" value="CYSTEINE DESULFURYLASE FAMILY MEMBER"/>
    <property type="match status" value="1"/>
</dbReference>
<dbReference type="Gene3D" id="1.10.260.50">
    <property type="match status" value="1"/>
</dbReference>
<dbReference type="EMBL" id="RBAH01000001">
    <property type="protein sequence ID" value="RKN86938.1"/>
    <property type="molecule type" value="Genomic_DNA"/>
</dbReference>
<protein>
    <submittedName>
        <fullName evidence="9">Cysteine desulfurase</fullName>
    </submittedName>
</protein>
<dbReference type="PIRSF" id="PIRSF005572">
    <property type="entry name" value="NifS"/>
    <property type="match status" value="1"/>
</dbReference>
<dbReference type="NCBIfam" id="NF002806">
    <property type="entry name" value="PRK02948.1"/>
    <property type="match status" value="1"/>
</dbReference>
<comment type="similarity">
    <text evidence="2">Belongs to the class-V pyridoxal-phosphate-dependent aminotransferase family. NifS/IscS subfamily.</text>
</comment>
<sequence length="381" mass="41185">MLYFDHAATTPPYDSVIEAVGEVMGRHFGNPSSIHRIGIDAERLVTKARDVMAKVLRAEAEEIVFTSGGTESNNMAVVGSALQHSGRGKHIITSAIEHASVYECFQHLERLGFEVTYIRPDRSGIVRASEVEAALREDTILVSVMHVNNEIGTLQPIAGIAEAIKRHSRALFHVDAVQSVGKLPVYPLQLGVDLLSASAHKFRGPKGTGFLYKRKGVRLQPLLIGGGQEEGLRSGTENVPGIVGMAKALRMAAENREAAFGIVTALRKRLLQRLAEIPELQVVGSANDSEMAPHIVGLTAHGFKTEVIVHAMEDRGICLSTKSACSSGEDRPSRVLLATGLDKQAASGGLRISLSAEHTLEQIDKLADALQDTIQSLRRFR</sequence>
<evidence type="ECO:0000256" key="6">
    <source>
        <dbReference type="ARBA" id="ARBA00023014"/>
    </source>
</evidence>
<dbReference type="PROSITE" id="PS00595">
    <property type="entry name" value="AA_TRANSFER_CLASS_5"/>
    <property type="match status" value="1"/>
</dbReference>
<keyword evidence="5" id="KW-0408">Iron</keyword>
<dbReference type="GO" id="GO:0046872">
    <property type="term" value="F:metal ion binding"/>
    <property type="evidence" value="ECO:0007669"/>
    <property type="project" value="UniProtKB-KW"/>
</dbReference>
<comment type="caution">
    <text evidence="9">The sequence shown here is derived from an EMBL/GenBank/DDBJ whole genome shotgun (WGS) entry which is preliminary data.</text>
</comment>
<keyword evidence="6" id="KW-0411">Iron-sulfur</keyword>
<reference evidence="9 10" key="1">
    <citation type="journal article" date="2007" name="Int. J. Syst. Evol. Microbiol.">
        <title>Paenibacillus ginsengarvi sp. nov., isolated from soil from ginseng cultivation.</title>
        <authorList>
            <person name="Yoon M.H."/>
            <person name="Ten L.N."/>
            <person name="Im W.T."/>
        </authorList>
    </citation>
    <scope>NUCLEOTIDE SEQUENCE [LARGE SCALE GENOMIC DNA]</scope>
    <source>
        <strain evidence="9 10">KCTC 13059</strain>
    </source>
</reference>
<dbReference type="FunFam" id="3.40.640.10:FF:000084">
    <property type="entry name" value="IscS-like cysteine desulfurase"/>
    <property type="match status" value="1"/>
</dbReference>
<keyword evidence="4" id="KW-0663">Pyridoxal phosphate</keyword>
<dbReference type="OrthoDB" id="9808002at2"/>
<name>A0A3B0CUA6_9BACL</name>
<accession>A0A3B0CUA6</accession>
<dbReference type="InterPro" id="IPR015421">
    <property type="entry name" value="PyrdxlP-dep_Trfase_major"/>
</dbReference>
<feature type="domain" description="Aminotransferase class V" evidence="8">
    <location>
        <begin position="3"/>
        <end position="366"/>
    </location>
</feature>
<keyword evidence="10" id="KW-1185">Reference proteome</keyword>
<dbReference type="Gene3D" id="3.90.1150.10">
    <property type="entry name" value="Aspartate Aminotransferase, domain 1"/>
    <property type="match status" value="1"/>
</dbReference>
<dbReference type="Proteomes" id="UP000282311">
    <property type="component" value="Unassembled WGS sequence"/>
</dbReference>
<gene>
    <name evidence="9" type="ORF">D7M11_03005</name>
</gene>
<evidence type="ECO:0000313" key="9">
    <source>
        <dbReference type="EMBL" id="RKN86938.1"/>
    </source>
</evidence>
<organism evidence="9 10">
    <name type="scientific">Paenibacillus ginsengarvi</name>
    <dbReference type="NCBI Taxonomy" id="400777"/>
    <lineage>
        <taxon>Bacteria</taxon>
        <taxon>Bacillati</taxon>
        <taxon>Bacillota</taxon>
        <taxon>Bacilli</taxon>
        <taxon>Bacillales</taxon>
        <taxon>Paenibacillaceae</taxon>
        <taxon>Paenibacillus</taxon>
    </lineage>
</organism>
<dbReference type="InterPro" id="IPR016454">
    <property type="entry name" value="Cysteine_dSase"/>
</dbReference>
<comment type="cofactor">
    <cofactor evidence="1 7">
        <name>pyridoxal 5'-phosphate</name>
        <dbReference type="ChEBI" id="CHEBI:597326"/>
    </cofactor>
</comment>
<evidence type="ECO:0000256" key="7">
    <source>
        <dbReference type="RuleBase" id="RU004504"/>
    </source>
</evidence>
<evidence type="ECO:0000259" key="8">
    <source>
        <dbReference type="Pfam" id="PF00266"/>
    </source>
</evidence>
<evidence type="ECO:0000256" key="2">
    <source>
        <dbReference type="ARBA" id="ARBA00006490"/>
    </source>
</evidence>
<dbReference type="Gene3D" id="3.40.640.10">
    <property type="entry name" value="Type I PLP-dependent aspartate aminotransferase-like (Major domain)"/>
    <property type="match status" value="1"/>
</dbReference>
<dbReference type="InterPro" id="IPR000192">
    <property type="entry name" value="Aminotrans_V_dom"/>
</dbReference>
<keyword evidence="3" id="KW-0479">Metal-binding</keyword>
<proteinExistence type="inferred from homology"/>
<dbReference type="GO" id="GO:0031071">
    <property type="term" value="F:cysteine desulfurase activity"/>
    <property type="evidence" value="ECO:0007669"/>
    <property type="project" value="UniProtKB-ARBA"/>
</dbReference>